<evidence type="ECO:0000313" key="3">
    <source>
        <dbReference type="Proteomes" id="UP001050808"/>
    </source>
</evidence>
<accession>A0ABQ3QX50</accession>
<comment type="caution">
    <text evidence="2">The sequence shown here is derived from an EMBL/GenBank/DDBJ whole genome shotgun (WGS) entry which is preliminary data.</text>
</comment>
<protein>
    <submittedName>
        <fullName evidence="2">Uncharacterized protein</fullName>
    </submittedName>
</protein>
<organism evidence="2 3">
    <name type="scientific">Streptomyces violascens</name>
    <dbReference type="NCBI Taxonomy" id="67381"/>
    <lineage>
        <taxon>Bacteria</taxon>
        <taxon>Bacillati</taxon>
        <taxon>Actinomycetota</taxon>
        <taxon>Actinomycetes</taxon>
        <taxon>Kitasatosporales</taxon>
        <taxon>Streptomycetaceae</taxon>
        <taxon>Streptomyces</taxon>
    </lineage>
</organism>
<evidence type="ECO:0000256" key="1">
    <source>
        <dbReference type="SAM" id="MobiDB-lite"/>
    </source>
</evidence>
<feature type="region of interest" description="Disordered" evidence="1">
    <location>
        <begin position="67"/>
        <end position="87"/>
    </location>
</feature>
<name>A0ABQ3QX50_9ACTN</name>
<evidence type="ECO:0000313" key="2">
    <source>
        <dbReference type="EMBL" id="GHI41861.1"/>
    </source>
</evidence>
<dbReference type="EMBL" id="BNDY01000017">
    <property type="protein sequence ID" value="GHI41861.1"/>
    <property type="molecule type" value="Genomic_DNA"/>
</dbReference>
<proteinExistence type="predicted"/>
<dbReference type="Proteomes" id="UP001050808">
    <property type="component" value="Unassembled WGS sequence"/>
</dbReference>
<sequence>MADNEGAEPNERARIVITSLVPDGMAMIPVELADETVLAIAPGHMSPQLIREWNLHATAHAGRWPLPCITEETERPGGRPQHSDQGL</sequence>
<keyword evidence="3" id="KW-1185">Reference proteome</keyword>
<reference evidence="2" key="1">
    <citation type="submission" date="2024-05" db="EMBL/GenBank/DDBJ databases">
        <title>Whole genome shotgun sequence of Streptomyces violascens NBRC 12920.</title>
        <authorList>
            <person name="Komaki H."/>
            <person name="Tamura T."/>
        </authorList>
    </citation>
    <scope>NUCLEOTIDE SEQUENCE</scope>
    <source>
        <strain evidence="2">NBRC 12920</strain>
    </source>
</reference>
<gene>
    <name evidence="2" type="ORF">Sviol_62690</name>
</gene>